<comment type="caution">
    <text evidence="1">The sequence shown here is derived from an EMBL/GenBank/DDBJ whole genome shotgun (WGS) entry which is preliminary data.</text>
</comment>
<evidence type="ECO:0000313" key="1">
    <source>
        <dbReference type="EMBL" id="PUE01334.1"/>
    </source>
</evidence>
<gene>
    <name evidence="1" type="ORF">C3L24_08155</name>
</gene>
<dbReference type="AlphaFoldDB" id="A0A657PZD5"/>
<dbReference type="Proteomes" id="UP000250928">
    <property type="component" value="Unassembled WGS sequence"/>
</dbReference>
<protein>
    <submittedName>
        <fullName evidence="1">DUF3375 domain-containing protein</fullName>
    </submittedName>
</protein>
<sequence>MDYEFLQRLRHTDPTLKLLAADNGALIISFLYLQFVRASRRTINQSDLVSRLEDYLYHLRRVHGEGLYPKSAQRYLDDWSDEQTPFLRKYYLQQGDEPVYDLTPATEKAVEWLQELQVREFVGTESRLLTVFRLLQEIVSGSEQDPGVRIGELERRKEVIDREIEEIRAGRIATLDSTQVRERFHQAEDTARKLLADFRQVEYNFRELDRRTRERIAISERPKGEMLDEIFSGHDEIRDSDQGRSFRAFWEFLMSPQRQEELETLVSTVADLVRDDQGLDEGMGDSILSRIRYYLLDAGEKVYQTNNQLLEQLRKYLDDQAWLENKRIMALIRSIEKRAISLKNEVPRTRDFSTLDALHPALELIMSRGLYQPPKESVIEMVDLRDGEADVRVDALFEQTYVDRRVLADRIKRLLQRQGQVSLSQLLARYPVEKGVAEVLGYLSLAADDPKSMIDSANEERLNITDEQGRQKQVRLPTVVYTR</sequence>
<dbReference type="InterPro" id="IPR021804">
    <property type="entry name" value="DUF3375"/>
</dbReference>
<organism evidence="1 2">
    <name type="scientific">Candidatus Sedimenticola endophacoides</name>
    <dbReference type="NCBI Taxonomy" id="2548426"/>
    <lineage>
        <taxon>Bacteria</taxon>
        <taxon>Pseudomonadati</taxon>
        <taxon>Pseudomonadota</taxon>
        <taxon>Gammaproteobacteria</taxon>
        <taxon>Chromatiales</taxon>
        <taxon>Sedimenticolaceae</taxon>
        <taxon>Sedimenticola</taxon>
    </lineage>
</organism>
<accession>A0A657PZD5</accession>
<name>A0A657PZD5_9GAMM</name>
<reference evidence="1 2" key="1">
    <citation type="submission" date="2018-01" db="EMBL/GenBank/DDBJ databases">
        <title>Novel co-symbiosis in the lucinid bivalve Phacoides pectinatus.</title>
        <authorList>
            <person name="Lim S.J."/>
            <person name="Davis B.G."/>
            <person name="Gill D.E."/>
            <person name="Engel A.S."/>
            <person name="Anderson L.C."/>
            <person name="Campbell B.J."/>
        </authorList>
    </citation>
    <scope>NUCLEOTIDE SEQUENCE [LARGE SCALE GENOMIC DNA]</scope>
    <source>
        <strain evidence="1">N3_P5</strain>
    </source>
</reference>
<dbReference type="Pfam" id="PF11855">
    <property type="entry name" value="DUF3375"/>
    <property type="match status" value="1"/>
</dbReference>
<dbReference type="EMBL" id="PQCO01000203">
    <property type="protein sequence ID" value="PUE01334.1"/>
    <property type="molecule type" value="Genomic_DNA"/>
</dbReference>
<evidence type="ECO:0000313" key="2">
    <source>
        <dbReference type="Proteomes" id="UP000250928"/>
    </source>
</evidence>
<proteinExistence type="predicted"/>